<dbReference type="GO" id="GO:0046921">
    <property type="term" value="F:alpha-(1-&gt;6)-fucosyltransferase activity"/>
    <property type="evidence" value="ECO:0007669"/>
    <property type="project" value="TreeGrafter"/>
</dbReference>
<dbReference type="EMBL" id="GL883139">
    <property type="protein sequence ID" value="EGG01289.1"/>
    <property type="molecule type" value="Genomic_DNA"/>
</dbReference>
<evidence type="ECO:0000313" key="1">
    <source>
        <dbReference type="EMBL" id="EGG01289.1"/>
    </source>
</evidence>
<gene>
    <name evidence="1" type="ORF">MELLADRAFT_111107</name>
</gene>
<dbReference type="KEGG" id="mlr:MELLADRAFT_111107"/>
<evidence type="ECO:0000313" key="2">
    <source>
        <dbReference type="Proteomes" id="UP000001072"/>
    </source>
</evidence>
<name>F4S222_MELLP</name>
<dbReference type="InParanoid" id="F4S222"/>
<keyword evidence="2" id="KW-1185">Reference proteome</keyword>
<dbReference type="GO" id="GO:0006487">
    <property type="term" value="P:protein N-linked glycosylation"/>
    <property type="evidence" value="ECO:0007669"/>
    <property type="project" value="TreeGrafter"/>
</dbReference>
<sequence>MSIYPPRYMHIDVLFANEKTFRKSRNIFLTPDVYRNSDQQNNMPRIRIGVRHEEDRSVADPTTLPNCSRTLLYKFVNPYGMGSELGIYSMAAVVASAFNYTIIIDDSAWVYGRLEDTTRTLFENVGWDQPDHVYVDWDDMGRKGITQYLLGLVDRRTLNIHSVWNLINHREQRTVLPATQNLHYSMKSLFDARSEALRRIWRPNKRILDEIISMKKDLNDKMIESLNSESRKSISKSSILNFGLESPMSRRLISIHFRLGDKKVEHESWTPSAKIGLVSSFAKPKPFFDIVRSFVPNWKTSEDLPAVFVFSDDAKTAISTFEDYQSFYYPSQRFPLLSSPKGGELADGGHNQEMFDKAPLELRQNLTVALIRDMTFAVDNSEAVVCSSDAIGPEASIRSVDLRWHPTALANEFTEMGLDMIKNRTEILKMAPILAAEENNYIDL</sequence>
<protein>
    <submittedName>
        <fullName evidence="1">Uncharacterized protein</fullName>
    </submittedName>
</protein>
<dbReference type="AlphaFoldDB" id="F4S222"/>
<dbReference type="OrthoDB" id="10344126at2759"/>
<dbReference type="Proteomes" id="UP000001072">
    <property type="component" value="Unassembled WGS sequence"/>
</dbReference>
<organism evidence="2">
    <name type="scientific">Melampsora larici-populina (strain 98AG31 / pathotype 3-4-7)</name>
    <name type="common">Poplar leaf rust fungus</name>
    <dbReference type="NCBI Taxonomy" id="747676"/>
    <lineage>
        <taxon>Eukaryota</taxon>
        <taxon>Fungi</taxon>
        <taxon>Dikarya</taxon>
        <taxon>Basidiomycota</taxon>
        <taxon>Pucciniomycotina</taxon>
        <taxon>Pucciniomycetes</taxon>
        <taxon>Pucciniales</taxon>
        <taxon>Melampsoraceae</taxon>
        <taxon>Melampsora</taxon>
    </lineage>
</organism>
<proteinExistence type="predicted"/>
<dbReference type="HOGENOM" id="CLU_657355_0_0_1"/>
<dbReference type="RefSeq" id="XP_007415390.1">
    <property type="nucleotide sequence ID" value="XM_007415328.1"/>
</dbReference>
<dbReference type="VEuPathDB" id="FungiDB:MELLADRAFT_111107"/>
<dbReference type="PANTHER" id="PTHR13132">
    <property type="entry name" value="ALPHA- 1,6 -FUCOSYLTRANSFERASE"/>
    <property type="match status" value="1"/>
</dbReference>
<dbReference type="GeneID" id="18924278"/>
<accession>F4S222</accession>
<reference evidence="2" key="1">
    <citation type="journal article" date="2011" name="Proc. Natl. Acad. Sci. U.S.A.">
        <title>Obligate biotrophy features unraveled by the genomic analysis of rust fungi.</title>
        <authorList>
            <person name="Duplessis S."/>
            <person name="Cuomo C.A."/>
            <person name="Lin Y.-C."/>
            <person name="Aerts A."/>
            <person name="Tisserant E."/>
            <person name="Veneault-Fourrey C."/>
            <person name="Joly D.L."/>
            <person name="Hacquard S."/>
            <person name="Amselem J."/>
            <person name="Cantarel B.L."/>
            <person name="Chiu R."/>
            <person name="Coutinho P.M."/>
            <person name="Feau N."/>
            <person name="Field M."/>
            <person name="Frey P."/>
            <person name="Gelhaye E."/>
            <person name="Goldberg J."/>
            <person name="Grabherr M.G."/>
            <person name="Kodira C.D."/>
            <person name="Kohler A."/>
            <person name="Kuees U."/>
            <person name="Lindquist E.A."/>
            <person name="Lucas S.M."/>
            <person name="Mago R."/>
            <person name="Mauceli E."/>
            <person name="Morin E."/>
            <person name="Murat C."/>
            <person name="Pangilinan J.L."/>
            <person name="Park R."/>
            <person name="Pearson M."/>
            <person name="Quesneville H."/>
            <person name="Rouhier N."/>
            <person name="Sakthikumar S."/>
            <person name="Salamov A.A."/>
            <person name="Schmutz J."/>
            <person name="Selles B."/>
            <person name="Shapiro H."/>
            <person name="Tanguay P."/>
            <person name="Tuskan G.A."/>
            <person name="Henrissat B."/>
            <person name="Van de Peer Y."/>
            <person name="Rouze P."/>
            <person name="Ellis J.G."/>
            <person name="Dodds P.N."/>
            <person name="Schein J.E."/>
            <person name="Zhong S."/>
            <person name="Hamelin R.C."/>
            <person name="Grigoriev I.V."/>
            <person name="Szabo L.J."/>
            <person name="Martin F."/>
        </authorList>
    </citation>
    <scope>NUCLEOTIDE SEQUENCE [LARGE SCALE GENOMIC DNA]</scope>
    <source>
        <strain evidence="2">98AG31 / pathotype 3-4-7</strain>
    </source>
</reference>
<dbReference type="PANTHER" id="PTHR13132:SF29">
    <property type="entry name" value="ALPHA-(1,6)-FUCOSYLTRANSFERASE"/>
    <property type="match status" value="1"/>
</dbReference>